<reference evidence="3" key="1">
    <citation type="journal article" date="2013" name="Genetics">
        <title>The draft genome and transcriptome of Panagrellus redivivus are shaped by the harsh demands of a free-living lifestyle.</title>
        <authorList>
            <person name="Srinivasan J."/>
            <person name="Dillman A.R."/>
            <person name="Macchietto M.G."/>
            <person name="Heikkinen L."/>
            <person name="Lakso M."/>
            <person name="Fracchia K.M."/>
            <person name="Antoshechkin I."/>
            <person name="Mortazavi A."/>
            <person name="Wong G."/>
            <person name="Sternberg P.W."/>
        </authorList>
    </citation>
    <scope>NUCLEOTIDE SEQUENCE [LARGE SCALE GENOMIC DNA]</scope>
    <source>
        <strain evidence="3">MT8872</strain>
    </source>
</reference>
<feature type="compositionally biased region" description="Acidic residues" evidence="2">
    <location>
        <begin position="225"/>
        <end position="240"/>
    </location>
</feature>
<feature type="region of interest" description="Disordered" evidence="2">
    <location>
        <begin position="178"/>
        <end position="208"/>
    </location>
</feature>
<evidence type="ECO:0000313" key="4">
    <source>
        <dbReference type="WBParaSite" id="Pan_g15498.t1"/>
    </source>
</evidence>
<feature type="compositionally biased region" description="Polar residues" evidence="2">
    <location>
        <begin position="189"/>
        <end position="200"/>
    </location>
</feature>
<dbReference type="WBParaSite" id="Pan_g15498.t1">
    <property type="protein sequence ID" value="Pan_g15498.t1"/>
    <property type="gene ID" value="Pan_g15498"/>
</dbReference>
<evidence type="ECO:0000256" key="2">
    <source>
        <dbReference type="SAM" id="MobiDB-lite"/>
    </source>
</evidence>
<feature type="region of interest" description="Disordered" evidence="2">
    <location>
        <begin position="279"/>
        <end position="355"/>
    </location>
</feature>
<dbReference type="AlphaFoldDB" id="A0A7E4V1K5"/>
<feature type="compositionally biased region" description="Polar residues" evidence="2">
    <location>
        <begin position="279"/>
        <end position="292"/>
    </location>
</feature>
<feature type="compositionally biased region" description="Basic and acidic residues" evidence="2">
    <location>
        <begin position="293"/>
        <end position="302"/>
    </location>
</feature>
<organism evidence="3 4">
    <name type="scientific">Panagrellus redivivus</name>
    <name type="common">Microworm</name>
    <dbReference type="NCBI Taxonomy" id="6233"/>
    <lineage>
        <taxon>Eukaryota</taxon>
        <taxon>Metazoa</taxon>
        <taxon>Ecdysozoa</taxon>
        <taxon>Nematoda</taxon>
        <taxon>Chromadorea</taxon>
        <taxon>Rhabditida</taxon>
        <taxon>Tylenchina</taxon>
        <taxon>Panagrolaimomorpha</taxon>
        <taxon>Panagrolaimoidea</taxon>
        <taxon>Panagrolaimidae</taxon>
        <taxon>Panagrellus</taxon>
    </lineage>
</organism>
<dbReference type="Proteomes" id="UP000492821">
    <property type="component" value="Unassembled WGS sequence"/>
</dbReference>
<feature type="region of interest" description="Disordered" evidence="2">
    <location>
        <begin position="224"/>
        <end position="245"/>
    </location>
</feature>
<feature type="compositionally biased region" description="Acidic residues" evidence="2">
    <location>
        <begin position="315"/>
        <end position="327"/>
    </location>
</feature>
<accession>A0A7E4V1K5</accession>
<protein>
    <submittedName>
        <fullName evidence="4">DDE-1 domain-containing protein</fullName>
    </submittedName>
</protein>
<reference evidence="4" key="2">
    <citation type="submission" date="2020-10" db="UniProtKB">
        <authorList>
            <consortium name="WormBaseParasite"/>
        </authorList>
    </citation>
    <scope>IDENTIFICATION</scope>
</reference>
<keyword evidence="1" id="KW-0175">Coiled coil</keyword>
<name>A0A7E4V1K5_PANRE</name>
<feature type="compositionally biased region" description="Basic and acidic residues" evidence="2">
    <location>
        <begin position="178"/>
        <end position="187"/>
    </location>
</feature>
<keyword evidence="3" id="KW-1185">Reference proteome</keyword>
<sequence>MDATRRAELVWEQAVQKATLEQERRKKEEQELIKRRDMLRLLVDAASDQASRAKEDLLKLQAEGPLMIAAKIEETERLQSLRQVVHENHVEHVASFQEMTQNFNDAPWVQALKKKEEQLARTKQQVKEKEAEAAELALELASLRDLVVDEIENPTCKFVAEVAALEIWRAQKDKERQMADEAQHLEDSLGQQGPTDSQRLNPEIGIVDGSYDDYLNNTVCSGVDMEVDSDESPPDSDESLEGNGSQEALTNTYSVEESAPDAQSVHSNNLAETTNAAVLRSNSPVSSPSMDVTQDHSVRDTSPRPNLLSPSDTSDMLEQEDEEDDNDSQQLTPDEESGYRRHAKRRNTTQNPSQFESFLQNAIIADKSRDVKPGDPDAPPRMFTSIGTCFIENWPTAISSAHWRNFGEANIPLANAQYESQLRRCDATYPQTERISSAVISDLALFSKRECMPNTAQLFIDYPYHWSTLNTTFETFPTTNRILKTFVICVGLEFCARMEDFVAAENELVNFYDNFFNMYQATFGTSYYVFMRKSSGRGTSEVASVPPSIIMLTVPLIVNGAKYPTESVKQLNNRIRKLVADWKPQIPMIELYDWEDATSDLMDFTEDNFRERFRRLFLALHEYHVFNF</sequence>
<evidence type="ECO:0000256" key="1">
    <source>
        <dbReference type="SAM" id="Coils"/>
    </source>
</evidence>
<proteinExistence type="predicted"/>
<evidence type="ECO:0000313" key="3">
    <source>
        <dbReference type="Proteomes" id="UP000492821"/>
    </source>
</evidence>
<feature type="coiled-coil region" evidence="1">
    <location>
        <begin position="109"/>
        <end position="146"/>
    </location>
</feature>